<evidence type="ECO:0000256" key="3">
    <source>
        <dbReference type="ARBA" id="ARBA00022833"/>
    </source>
</evidence>
<dbReference type="InterPro" id="IPR036236">
    <property type="entry name" value="Znf_C2H2_sf"/>
</dbReference>
<name>A0AA88YG05_PINIB</name>
<evidence type="ECO:0000256" key="6">
    <source>
        <dbReference type="SAM" id="MobiDB-lite"/>
    </source>
</evidence>
<evidence type="ECO:0000259" key="7">
    <source>
        <dbReference type="Pfam" id="PF02892"/>
    </source>
</evidence>
<reference evidence="8" key="1">
    <citation type="submission" date="2019-08" db="EMBL/GenBank/DDBJ databases">
        <title>The improved chromosome-level genome for the pearl oyster Pinctada fucata martensii using PacBio sequencing and Hi-C.</title>
        <authorList>
            <person name="Zheng Z."/>
        </authorList>
    </citation>
    <scope>NUCLEOTIDE SEQUENCE</scope>
    <source>
        <strain evidence="8">ZZ-2019</strain>
        <tissue evidence="8">Adductor muscle</tissue>
    </source>
</reference>
<evidence type="ECO:0000313" key="8">
    <source>
        <dbReference type="EMBL" id="KAK3098538.1"/>
    </source>
</evidence>
<accession>A0AA88YG05</accession>
<dbReference type="GO" id="GO:0009791">
    <property type="term" value="P:post-embryonic development"/>
    <property type="evidence" value="ECO:0007669"/>
    <property type="project" value="UniProtKB-ARBA"/>
</dbReference>
<dbReference type="PANTHER" id="PTHR46481">
    <property type="entry name" value="ZINC FINGER BED DOMAIN-CONTAINING PROTEIN 4"/>
    <property type="match status" value="1"/>
</dbReference>
<evidence type="ECO:0000256" key="1">
    <source>
        <dbReference type="ARBA" id="ARBA00022723"/>
    </source>
</evidence>
<evidence type="ECO:0000256" key="4">
    <source>
        <dbReference type="ARBA" id="ARBA00023015"/>
    </source>
</evidence>
<organism evidence="8 9">
    <name type="scientific">Pinctada imbricata</name>
    <name type="common">Atlantic pearl-oyster</name>
    <name type="synonym">Pinctada martensii</name>
    <dbReference type="NCBI Taxonomy" id="66713"/>
    <lineage>
        <taxon>Eukaryota</taxon>
        <taxon>Metazoa</taxon>
        <taxon>Spiralia</taxon>
        <taxon>Lophotrochozoa</taxon>
        <taxon>Mollusca</taxon>
        <taxon>Bivalvia</taxon>
        <taxon>Autobranchia</taxon>
        <taxon>Pteriomorphia</taxon>
        <taxon>Pterioida</taxon>
        <taxon>Pterioidea</taxon>
        <taxon>Pteriidae</taxon>
        <taxon>Pinctada</taxon>
    </lineage>
</organism>
<dbReference type="PANTHER" id="PTHR46481:SF4">
    <property type="entry name" value="ZINC FINGER BED DOMAIN-CONTAINING PROTEIN 4"/>
    <property type="match status" value="1"/>
</dbReference>
<dbReference type="SMART" id="SM00614">
    <property type="entry name" value="ZnF_BED"/>
    <property type="match status" value="1"/>
</dbReference>
<evidence type="ECO:0000256" key="2">
    <source>
        <dbReference type="ARBA" id="ARBA00022771"/>
    </source>
</evidence>
<proteinExistence type="predicted"/>
<keyword evidence="5" id="KW-0804">Transcription</keyword>
<dbReference type="InterPro" id="IPR052035">
    <property type="entry name" value="ZnF_BED_domain_contain"/>
</dbReference>
<keyword evidence="4" id="KW-0805">Transcription regulation</keyword>
<keyword evidence="9" id="KW-1185">Reference proteome</keyword>
<dbReference type="Pfam" id="PF02892">
    <property type="entry name" value="zf-BED"/>
    <property type="match status" value="1"/>
</dbReference>
<dbReference type="Proteomes" id="UP001186944">
    <property type="component" value="Unassembled WGS sequence"/>
</dbReference>
<dbReference type="InterPro" id="IPR012337">
    <property type="entry name" value="RNaseH-like_sf"/>
</dbReference>
<dbReference type="GO" id="GO:0008270">
    <property type="term" value="F:zinc ion binding"/>
    <property type="evidence" value="ECO:0007669"/>
    <property type="project" value="UniProtKB-KW"/>
</dbReference>
<keyword evidence="3" id="KW-0862">Zinc</keyword>
<dbReference type="InterPro" id="IPR003656">
    <property type="entry name" value="Znf_BED"/>
</dbReference>
<gene>
    <name evidence="8" type="ORF">FSP39_020427</name>
</gene>
<feature type="domain" description="BED-type" evidence="7">
    <location>
        <begin position="69"/>
        <end position="98"/>
    </location>
</feature>
<sequence>MRRDIFVYNTYSGTFFKIPVRVQYFTLQSYRSLKMSGNEKESSLVKNDKAKVSIWDNFRLKKENGKVLHNFAICVHCNEPVKPAGGTSNLSSHMRRHHGHLRAEQAAQGSSVSSKTSSEMEKRVALTTDGWTSRSTESYVTITCVCIDNDWALQNFILQTRCLPENHTGENLARVLKEAVEEWNLPNDPPPAVVNDNASNMEKAAALFDGEVHIGCYAHTLNLAAQKSLKVKQVSHILARMRRIVSFFHRSSVAASKLKLQAEILNLPAKKLIIDVQTRWNSAYDMLDRFLEMQCAVMSVLRMKEVAKFRDKEINSFSDDDISLAEQVMECLKPMKTLTTSLCSEAMPTLSIIMPIHHTILKMMEGKVDDSAPVKMIKKIQ</sequence>
<comment type="caution">
    <text evidence="8">The sequence shown here is derived from an EMBL/GenBank/DDBJ whole genome shotgun (WGS) entry which is preliminary data.</text>
</comment>
<feature type="region of interest" description="Disordered" evidence="6">
    <location>
        <begin position="86"/>
        <end position="127"/>
    </location>
</feature>
<keyword evidence="1" id="KW-0479">Metal-binding</keyword>
<dbReference type="GO" id="GO:0005634">
    <property type="term" value="C:nucleus"/>
    <property type="evidence" value="ECO:0007669"/>
    <property type="project" value="UniProtKB-SubCell"/>
</dbReference>
<evidence type="ECO:0000256" key="5">
    <source>
        <dbReference type="ARBA" id="ARBA00023163"/>
    </source>
</evidence>
<dbReference type="AlphaFoldDB" id="A0AA88YG05"/>
<keyword evidence="2" id="KW-0863">Zinc-finger</keyword>
<dbReference type="SUPFAM" id="SSF53098">
    <property type="entry name" value="Ribonuclease H-like"/>
    <property type="match status" value="1"/>
</dbReference>
<protein>
    <recommendedName>
        <fullName evidence="7">BED-type domain-containing protein</fullName>
    </recommendedName>
</protein>
<dbReference type="EMBL" id="VSWD01000007">
    <property type="protein sequence ID" value="KAK3098538.1"/>
    <property type="molecule type" value="Genomic_DNA"/>
</dbReference>
<dbReference type="SUPFAM" id="SSF57667">
    <property type="entry name" value="beta-beta-alpha zinc fingers"/>
    <property type="match status" value="1"/>
</dbReference>
<dbReference type="GO" id="GO:0003677">
    <property type="term" value="F:DNA binding"/>
    <property type="evidence" value="ECO:0007669"/>
    <property type="project" value="InterPro"/>
</dbReference>
<evidence type="ECO:0000313" key="9">
    <source>
        <dbReference type="Proteomes" id="UP001186944"/>
    </source>
</evidence>